<evidence type="ECO:0000313" key="2">
    <source>
        <dbReference type="Proteomes" id="UP000019184"/>
    </source>
</evidence>
<dbReference type="PANTHER" id="PTHR42188">
    <property type="entry name" value="23S RRNA-SPECIFIC ENDONUCLEASE VAPC20"/>
    <property type="match status" value="1"/>
</dbReference>
<dbReference type="Gene3D" id="3.40.50.1010">
    <property type="entry name" value="5'-nuclease"/>
    <property type="match status" value="1"/>
</dbReference>
<evidence type="ECO:0000313" key="1">
    <source>
        <dbReference type="EMBL" id="CDH45659.1"/>
    </source>
</evidence>
<dbReference type="InterPro" id="IPR029060">
    <property type="entry name" value="PIN-like_dom_sf"/>
</dbReference>
<accession>A0A7U7GD92</accession>
<sequence length="98" mass="10848">MFLELGAAFSKPVIREIAVQFITAFAQEPLFDIVPITNLRFQHALTLFASRPDKAWSLADCLSFVVMRESGMTAALTTDMHFEQAGFVALLRTVSGSH</sequence>
<gene>
    <name evidence="1" type="ORF">BN874_2750002</name>
</gene>
<dbReference type="AlphaFoldDB" id="A0A7U7GD92"/>
<name>A0A7U7GD92_9GAMM</name>
<keyword evidence="2" id="KW-1185">Reference proteome</keyword>
<protein>
    <recommendedName>
        <fullName evidence="3">PIN domain-containing protein</fullName>
    </recommendedName>
</protein>
<proteinExistence type="predicted"/>
<dbReference type="InterPro" id="IPR039018">
    <property type="entry name" value="VapC20-like"/>
</dbReference>
<dbReference type="EMBL" id="CBTK010000196">
    <property type="protein sequence ID" value="CDH45659.1"/>
    <property type="molecule type" value="Genomic_DNA"/>
</dbReference>
<dbReference type="Proteomes" id="UP000019184">
    <property type="component" value="Unassembled WGS sequence"/>
</dbReference>
<dbReference type="PANTHER" id="PTHR42188:SF1">
    <property type="entry name" value="23S RRNA-SPECIFIC ENDONUCLEASE VAPC20"/>
    <property type="match status" value="1"/>
</dbReference>
<organism evidence="1 2">
    <name type="scientific">Candidatus Contendobacter odensis Run_B_J11</name>
    <dbReference type="NCBI Taxonomy" id="1400861"/>
    <lineage>
        <taxon>Bacteria</taxon>
        <taxon>Pseudomonadati</taxon>
        <taxon>Pseudomonadota</taxon>
        <taxon>Gammaproteobacteria</taxon>
        <taxon>Candidatus Competibacteraceae</taxon>
        <taxon>Candidatus Contendibacter</taxon>
    </lineage>
</organism>
<dbReference type="GO" id="GO:0016075">
    <property type="term" value="P:rRNA catabolic process"/>
    <property type="evidence" value="ECO:0007669"/>
    <property type="project" value="TreeGrafter"/>
</dbReference>
<reference evidence="1 2" key="1">
    <citation type="journal article" date="2014" name="ISME J.">
        <title>Candidatus Competibacter-lineage genomes retrieved from metagenomes reveal functional metabolic diversity.</title>
        <authorList>
            <person name="McIlroy S.J."/>
            <person name="Albertsen M."/>
            <person name="Andresen E.K."/>
            <person name="Saunders A.M."/>
            <person name="Kristiansen R."/>
            <person name="Stokholm-Bjerregaard M."/>
            <person name="Nielsen K.L."/>
            <person name="Nielsen P.H."/>
        </authorList>
    </citation>
    <scope>NUCLEOTIDE SEQUENCE [LARGE SCALE GENOMIC DNA]</scope>
    <source>
        <strain evidence="1 2">Run_B_J11</strain>
    </source>
</reference>
<evidence type="ECO:0008006" key="3">
    <source>
        <dbReference type="Google" id="ProtNLM"/>
    </source>
</evidence>
<dbReference type="SUPFAM" id="SSF88723">
    <property type="entry name" value="PIN domain-like"/>
    <property type="match status" value="1"/>
</dbReference>
<dbReference type="GO" id="GO:0004521">
    <property type="term" value="F:RNA endonuclease activity"/>
    <property type="evidence" value="ECO:0007669"/>
    <property type="project" value="InterPro"/>
</dbReference>
<comment type="caution">
    <text evidence="1">The sequence shown here is derived from an EMBL/GenBank/DDBJ whole genome shotgun (WGS) entry which is preliminary data.</text>
</comment>